<dbReference type="PANTHER" id="PTHR24198:SF165">
    <property type="entry name" value="ANKYRIN REPEAT-CONTAINING PROTEIN-RELATED"/>
    <property type="match status" value="1"/>
</dbReference>
<sequence length="984" mass="112147">MPQSTVEGRIVKRSQISRKHAQDSNQLVAKYRETKGEGRAGRNDELANHEKEIKYYYLTRRYTNAQLYVAMESIFKIGATPAQYIGYVNKCGFKKKLTTEDWKSIAAHCHAYYALGQEVAIKIDGCYTVEPPTVRKELSRLILVREEDSILREGVPIPENPDQPLTVGRFEVCSPPASTNYERVPDSILSRLPIWVARNLLLKICERDSQGQWWGDMGKEISNVANSNYFRYLRVLLYRLSNNLVDFDVLDELLDKVTSLGFRSSLKGLLSLQTYSVKVAAENLVPILTLRCDEDMIRHIFETHGLLSVRYYDIIYRLQHSKPRPPTVSERPVSLPKRLKEKYNKAFEAGKFLANIIERQQILPPTLEEAAILVASVINWGLLSITSMINIVLSRFELEDIEERYEERFGVCVLRFESSLPLRDILQHGFKRHLHTVALEAVLFSNFEKATDLLLFSEISFPEISLRRFEKSSYMWEILGTDGFSQLVAAAAKEQVRENREEPSMVLARQNGLFGWCITVACCLRDERLFTFILGCVQTYFSEQRENVLTDALAEIIQMRQRLLRSRYSPIEGRDSYFYCQAVPHSHYILEEQSLFEWCKKLADSGADINTGFKIKFPFGHTEPRTPLRYAIKMEDVDLAKILLRLGADPNYEDSEKESPINTLLYWISGESKNGQVFKKKDKFGEIICSLLKAGATIPADYDGKLDRPHREFEAARVEPLKSDFIAALHTGDIDQINDKWDDQFATDQYVYTHCENCDYVTNTFDIIFGDAEFGGWRNTSAFQTLQNQHSKDLMANGGVFCCFSDYSKQQLTPVRCLLLIGDEVGLLQKLLLNHPGDAKAEILGSCPDMPSVLQMAANEGRTKCLLLLLENGSDPRQETPAPDGSLALHCAIADGNLDIGRYLLEYGVNIYQVEGAYPYQNAVETAVELRRIDFVALFLLHSIECRGIALAAAEKYGHTSVTEWINDNYKMGAKTSRSHQRDQ</sequence>
<evidence type="ECO:0000256" key="2">
    <source>
        <dbReference type="ARBA" id="ARBA00023043"/>
    </source>
</evidence>
<proteinExistence type="predicted"/>
<organism evidence="4 5">
    <name type="scientific">Orbilia javanica</name>
    <dbReference type="NCBI Taxonomy" id="47235"/>
    <lineage>
        <taxon>Eukaryota</taxon>
        <taxon>Fungi</taxon>
        <taxon>Dikarya</taxon>
        <taxon>Ascomycota</taxon>
        <taxon>Pezizomycotina</taxon>
        <taxon>Orbiliomycetes</taxon>
        <taxon>Orbiliales</taxon>
        <taxon>Orbiliaceae</taxon>
        <taxon>Orbilia</taxon>
    </lineage>
</organism>
<dbReference type="Gene3D" id="1.25.40.20">
    <property type="entry name" value="Ankyrin repeat-containing domain"/>
    <property type="match status" value="2"/>
</dbReference>
<dbReference type="EMBL" id="JAVHNR010000010">
    <property type="protein sequence ID" value="KAK6331998.1"/>
    <property type="molecule type" value="Genomic_DNA"/>
</dbReference>
<keyword evidence="2 3" id="KW-0040">ANK repeat</keyword>
<evidence type="ECO:0000256" key="1">
    <source>
        <dbReference type="ARBA" id="ARBA00022737"/>
    </source>
</evidence>
<evidence type="ECO:0000313" key="4">
    <source>
        <dbReference type="EMBL" id="KAK6331998.1"/>
    </source>
</evidence>
<feature type="repeat" description="ANK" evidence="3">
    <location>
        <begin position="623"/>
        <end position="655"/>
    </location>
</feature>
<comment type="caution">
    <text evidence="4">The sequence shown here is derived from an EMBL/GenBank/DDBJ whole genome shotgun (WGS) entry which is preliminary data.</text>
</comment>
<dbReference type="PROSITE" id="PS50297">
    <property type="entry name" value="ANK_REP_REGION"/>
    <property type="match status" value="2"/>
</dbReference>
<gene>
    <name evidence="4" type="ORF">TWF718_002537</name>
</gene>
<dbReference type="InterPro" id="IPR002110">
    <property type="entry name" value="Ankyrin_rpt"/>
</dbReference>
<reference evidence="4 5" key="1">
    <citation type="submission" date="2019-10" db="EMBL/GenBank/DDBJ databases">
        <authorList>
            <person name="Palmer J.M."/>
        </authorList>
    </citation>
    <scope>NUCLEOTIDE SEQUENCE [LARGE SCALE GENOMIC DNA]</scope>
    <source>
        <strain evidence="4 5">TWF718</strain>
    </source>
</reference>
<dbReference type="AlphaFoldDB" id="A0AAN8RJU3"/>
<protein>
    <submittedName>
        <fullName evidence="4">Uncharacterized protein</fullName>
    </submittedName>
</protein>
<dbReference type="InterPro" id="IPR036770">
    <property type="entry name" value="Ankyrin_rpt-contain_sf"/>
</dbReference>
<dbReference type="Proteomes" id="UP001313282">
    <property type="component" value="Unassembled WGS sequence"/>
</dbReference>
<evidence type="ECO:0000313" key="5">
    <source>
        <dbReference type="Proteomes" id="UP001313282"/>
    </source>
</evidence>
<keyword evidence="1" id="KW-0677">Repeat</keyword>
<accession>A0AAN8RJU3</accession>
<dbReference type="PANTHER" id="PTHR24198">
    <property type="entry name" value="ANKYRIN REPEAT AND PROTEIN KINASE DOMAIN-CONTAINING PROTEIN"/>
    <property type="match status" value="1"/>
</dbReference>
<name>A0AAN8RJU3_9PEZI</name>
<dbReference type="SMART" id="SM00248">
    <property type="entry name" value="ANK"/>
    <property type="match status" value="3"/>
</dbReference>
<dbReference type="PROSITE" id="PS50088">
    <property type="entry name" value="ANK_REPEAT"/>
    <property type="match status" value="2"/>
</dbReference>
<keyword evidence="5" id="KW-1185">Reference proteome</keyword>
<dbReference type="Pfam" id="PF00023">
    <property type="entry name" value="Ank"/>
    <property type="match status" value="1"/>
</dbReference>
<dbReference type="Pfam" id="PF12796">
    <property type="entry name" value="Ank_2"/>
    <property type="match status" value="1"/>
</dbReference>
<dbReference type="SUPFAM" id="SSF48403">
    <property type="entry name" value="Ankyrin repeat"/>
    <property type="match status" value="1"/>
</dbReference>
<feature type="repeat" description="ANK" evidence="3">
    <location>
        <begin position="884"/>
        <end position="916"/>
    </location>
</feature>
<evidence type="ECO:0000256" key="3">
    <source>
        <dbReference type="PROSITE-ProRule" id="PRU00023"/>
    </source>
</evidence>